<gene>
    <name evidence="2" type="ORF">KFE25_009173</name>
</gene>
<dbReference type="EMBL" id="JAGTXO010000001">
    <property type="protein sequence ID" value="KAG8470752.1"/>
    <property type="molecule type" value="Genomic_DNA"/>
</dbReference>
<feature type="compositionally biased region" description="Basic and acidic residues" evidence="1">
    <location>
        <begin position="160"/>
        <end position="171"/>
    </location>
</feature>
<feature type="compositionally biased region" description="Basic and acidic residues" evidence="1">
    <location>
        <begin position="115"/>
        <end position="126"/>
    </location>
</feature>
<sequence length="171" mass="18754">MEAATGGGRFLQRARMEGVSTVEWTGQEIRLQPVERAQDSAAGQAHIVRPREHFQVPLTRSRSREEANAKAGAGRPGDELNQLTTTLVADKDSAELKRPRRASRNGQGGAAVRDGSLRISRERMEDTTTLSFTPATAGAPASVEVCVEPPLRPGRRISRGRLDREEMMQRP</sequence>
<keyword evidence="3" id="KW-1185">Reference proteome</keyword>
<feature type="region of interest" description="Disordered" evidence="1">
    <location>
        <begin position="149"/>
        <end position="171"/>
    </location>
</feature>
<comment type="caution">
    <text evidence="2">The sequence shown here is derived from an EMBL/GenBank/DDBJ whole genome shotgun (WGS) entry which is preliminary data.</text>
</comment>
<organism evidence="2 3">
    <name type="scientific">Diacronema lutheri</name>
    <name type="common">Unicellular marine alga</name>
    <name type="synonym">Monochrysis lutheri</name>
    <dbReference type="NCBI Taxonomy" id="2081491"/>
    <lineage>
        <taxon>Eukaryota</taxon>
        <taxon>Haptista</taxon>
        <taxon>Haptophyta</taxon>
        <taxon>Pavlovophyceae</taxon>
        <taxon>Pavlovales</taxon>
        <taxon>Pavlovaceae</taxon>
        <taxon>Diacronema</taxon>
    </lineage>
</organism>
<evidence type="ECO:0000313" key="2">
    <source>
        <dbReference type="EMBL" id="KAG8470752.1"/>
    </source>
</evidence>
<protein>
    <submittedName>
        <fullName evidence="2">Uncharacterized protein</fullName>
    </submittedName>
</protein>
<feature type="region of interest" description="Disordered" evidence="1">
    <location>
        <begin position="37"/>
        <end position="126"/>
    </location>
</feature>
<name>A0A8J6CD95_DIALT</name>
<reference evidence="2" key="1">
    <citation type="submission" date="2021-05" db="EMBL/GenBank/DDBJ databases">
        <title>The genome of the haptophyte Pavlova lutheri (Diacronema luteri, Pavlovales) - a model for lipid biosynthesis in eukaryotic algae.</title>
        <authorList>
            <person name="Hulatt C.J."/>
            <person name="Posewitz M.C."/>
        </authorList>
    </citation>
    <scope>NUCLEOTIDE SEQUENCE</scope>
    <source>
        <strain evidence="2">NIVA-4/92</strain>
    </source>
</reference>
<dbReference type="Proteomes" id="UP000751190">
    <property type="component" value="Unassembled WGS sequence"/>
</dbReference>
<accession>A0A8J6CD95</accession>
<proteinExistence type="predicted"/>
<dbReference type="AlphaFoldDB" id="A0A8J6CD95"/>
<evidence type="ECO:0000313" key="3">
    <source>
        <dbReference type="Proteomes" id="UP000751190"/>
    </source>
</evidence>
<evidence type="ECO:0000256" key="1">
    <source>
        <dbReference type="SAM" id="MobiDB-lite"/>
    </source>
</evidence>